<dbReference type="GO" id="GO:0005262">
    <property type="term" value="F:calcium channel activity"/>
    <property type="evidence" value="ECO:0007669"/>
    <property type="project" value="TreeGrafter"/>
</dbReference>
<proteinExistence type="predicted"/>
<dbReference type="OrthoDB" id="9794225at2"/>
<keyword evidence="8" id="KW-1185">Reference proteome</keyword>
<sequence>MDKILYSTLNELSLLPIMLIFVISLVTLSKGADILVDEAVSLSLQWGIPKMIIGATIVSLGTTLPEATVSVFAALNGNPDLALGNAIGSIITDTGLILGVAALIGTLPIDRKTINHQGRLQLGSVILLAFLSLPFLSKGSDGVITQWMGILFIALLITYIFTTIKWAKEANDGIAMELEVGNSSVFFQIIKLVLGIILVILSSKVLIPSVEIAAIRVGIPQSIIAATLVAFGTSLPELVTAIASVRKGHGELAIGNIIGADILNVLFVVGSAAAVTKKGLLVPIHFYQLQIPTMLIVVIAFRIFAKNKNKSITKIEGLFLLGIYCTYLVLNYVLI</sequence>
<protein>
    <submittedName>
        <fullName evidence="7">Cation:H+ antiporter</fullName>
    </submittedName>
</protein>
<comment type="subcellular location">
    <subcellularLocation>
        <location evidence="1">Membrane</location>
        <topology evidence="1">Multi-pass membrane protein</topology>
    </subcellularLocation>
</comment>
<evidence type="ECO:0000256" key="5">
    <source>
        <dbReference type="SAM" id="Phobius"/>
    </source>
</evidence>
<dbReference type="InterPro" id="IPR004837">
    <property type="entry name" value="NaCa_Exmemb"/>
</dbReference>
<accession>A0A1M5X096</accession>
<dbReference type="Gene3D" id="1.20.1420.30">
    <property type="entry name" value="NCX, central ion-binding region"/>
    <property type="match status" value="1"/>
</dbReference>
<dbReference type="GO" id="GO:0006874">
    <property type="term" value="P:intracellular calcium ion homeostasis"/>
    <property type="evidence" value="ECO:0007669"/>
    <property type="project" value="TreeGrafter"/>
</dbReference>
<feature type="transmembrane region" description="Helical" evidence="5">
    <location>
        <begin position="120"/>
        <end position="137"/>
    </location>
</feature>
<dbReference type="RefSeq" id="WP_073339593.1">
    <property type="nucleotide sequence ID" value="NZ_FQXM01000022.1"/>
</dbReference>
<feature type="transmembrane region" description="Helical" evidence="5">
    <location>
        <begin position="143"/>
        <end position="164"/>
    </location>
</feature>
<keyword evidence="2 5" id="KW-0812">Transmembrane</keyword>
<feature type="transmembrane region" description="Helical" evidence="5">
    <location>
        <begin position="252"/>
        <end position="274"/>
    </location>
</feature>
<organism evidence="7 8">
    <name type="scientific">Clostridium grantii DSM 8605</name>
    <dbReference type="NCBI Taxonomy" id="1121316"/>
    <lineage>
        <taxon>Bacteria</taxon>
        <taxon>Bacillati</taxon>
        <taxon>Bacillota</taxon>
        <taxon>Clostridia</taxon>
        <taxon>Eubacteriales</taxon>
        <taxon>Clostridiaceae</taxon>
        <taxon>Clostridium</taxon>
    </lineage>
</organism>
<dbReference type="PANTHER" id="PTHR10846:SF8">
    <property type="entry name" value="INNER MEMBRANE PROTEIN YRBG"/>
    <property type="match status" value="1"/>
</dbReference>
<dbReference type="Pfam" id="PF01699">
    <property type="entry name" value="Na_Ca_ex"/>
    <property type="match status" value="2"/>
</dbReference>
<evidence type="ECO:0000256" key="2">
    <source>
        <dbReference type="ARBA" id="ARBA00022692"/>
    </source>
</evidence>
<feature type="transmembrane region" description="Helical" evidence="5">
    <location>
        <begin position="286"/>
        <end position="305"/>
    </location>
</feature>
<evidence type="ECO:0000256" key="3">
    <source>
        <dbReference type="ARBA" id="ARBA00022989"/>
    </source>
</evidence>
<feature type="transmembrane region" description="Helical" evidence="5">
    <location>
        <begin position="185"/>
        <end position="203"/>
    </location>
</feature>
<feature type="domain" description="Sodium/calcium exchanger membrane region" evidence="6">
    <location>
        <begin position="18"/>
        <end position="164"/>
    </location>
</feature>
<evidence type="ECO:0000313" key="8">
    <source>
        <dbReference type="Proteomes" id="UP000184447"/>
    </source>
</evidence>
<gene>
    <name evidence="7" type="ORF">SAMN02745207_03238</name>
</gene>
<evidence type="ECO:0000256" key="1">
    <source>
        <dbReference type="ARBA" id="ARBA00004141"/>
    </source>
</evidence>
<dbReference type="InterPro" id="IPR044880">
    <property type="entry name" value="NCX_ion-bd_dom_sf"/>
</dbReference>
<name>A0A1M5X096_9CLOT</name>
<evidence type="ECO:0000259" key="6">
    <source>
        <dbReference type="Pfam" id="PF01699"/>
    </source>
</evidence>
<feature type="transmembrane region" description="Helical" evidence="5">
    <location>
        <begin position="223"/>
        <end position="245"/>
    </location>
</feature>
<keyword evidence="3 5" id="KW-1133">Transmembrane helix</keyword>
<reference evidence="7 8" key="1">
    <citation type="submission" date="2016-11" db="EMBL/GenBank/DDBJ databases">
        <authorList>
            <person name="Jaros S."/>
            <person name="Januszkiewicz K."/>
            <person name="Wedrychowicz H."/>
        </authorList>
    </citation>
    <scope>NUCLEOTIDE SEQUENCE [LARGE SCALE GENOMIC DNA]</scope>
    <source>
        <strain evidence="7 8">DSM 8605</strain>
    </source>
</reference>
<evidence type="ECO:0000256" key="4">
    <source>
        <dbReference type="ARBA" id="ARBA00023136"/>
    </source>
</evidence>
<feature type="transmembrane region" description="Helical" evidence="5">
    <location>
        <begin position="317"/>
        <end position="334"/>
    </location>
</feature>
<dbReference type="AlphaFoldDB" id="A0A1M5X096"/>
<dbReference type="GO" id="GO:0008273">
    <property type="term" value="F:calcium, potassium:sodium antiporter activity"/>
    <property type="evidence" value="ECO:0007669"/>
    <property type="project" value="TreeGrafter"/>
</dbReference>
<feature type="domain" description="Sodium/calcium exchanger membrane region" evidence="6">
    <location>
        <begin position="190"/>
        <end position="332"/>
    </location>
</feature>
<dbReference type="GO" id="GO:0005886">
    <property type="term" value="C:plasma membrane"/>
    <property type="evidence" value="ECO:0007669"/>
    <property type="project" value="TreeGrafter"/>
</dbReference>
<evidence type="ECO:0000313" key="7">
    <source>
        <dbReference type="EMBL" id="SHH93150.1"/>
    </source>
</evidence>
<dbReference type="PANTHER" id="PTHR10846">
    <property type="entry name" value="SODIUM/POTASSIUM/CALCIUM EXCHANGER"/>
    <property type="match status" value="1"/>
</dbReference>
<dbReference type="NCBIfam" id="TIGR00367">
    <property type="entry name" value="calcium/sodium antiporter"/>
    <property type="match status" value="1"/>
</dbReference>
<dbReference type="STRING" id="1121316.SAMN02745207_03238"/>
<dbReference type="InterPro" id="IPR004481">
    <property type="entry name" value="K/Na/Ca-exchanger"/>
</dbReference>
<feature type="transmembrane region" description="Helical" evidence="5">
    <location>
        <begin position="52"/>
        <end position="75"/>
    </location>
</feature>
<feature type="transmembrane region" description="Helical" evidence="5">
    <location>
        <begin position="12"/>
        <end position="31"/>
    </location>
</feature>
<feature type="transmembrane region" description="Helical" evidence="5">
    <location>
        <begin position="87"/>
        <end position="108"/>
    </location>
</feature>
<dbReference type="EMBL" id="FQXM01000022">
    <property type="protein sequence ID" value="SHH93150.1"/>
    <property type="molecule type" value="Genomic_DNA"/>
</dbReference>
<keyword evidence="4 5" id="KW-0472">Membrane</keyword>
<dbReference type="Proteomes" id="UP000184447">
    <property type="component" value="Unassembled WGS sequence"/>
</dbReference>